<protein>
    <recommendedName>
        <fullName evidence="1">Integrase zinc-binding domain-containing protein</fullName>
    </recommendedName>
</protein>
<evidence type="ECO:0000313" key="3">
    <source>
        <dbReference type="Proteomes" id="UP000031036"/>
    </source>
</evidence>
<feature type="non-terminal residue" evidence="2">
    <location>
        <position position="1"/>
    </location>
</feature>
<dbReference type="AlphaFoldDB" id="A0A0B2W3N1"/>
<dbReference type="Pfam" id="PF17921">
    <property type="entry name" value="Integrase_H2C2"/>
    <property type="match status" value="1"/>
</dbReference>
<sequence>VDVTRFSSLNKAITTVAWVLRFLRRTAPSRLNWLSVITDKGPFTASDHRIALQLLIRQEQTNVMSEDIDKWNLILDDNLIWRCHGRLSEATVPTSRKFPIFLPRDSHITQLLVLHIHSTLMHAGVSTTLTQVRQKYWIAQGKSKVQRIISQSCNGCNRWKAKPFALPVMPTLPETRVQIGRPFQHTATDYFGPMKIKTNTGTSKRWVALFTC</sequence>
<dbReference type="STRING" id="6265.A0A0B2W3N1"/>
<keyword evidence="3" id="KW-1185">Reference proteome</keyword>
<evidence type="ECO:0000313" key="2">
    <source>
        <dbReference type="EMBL" id="KHN88207.1"/>
    </source>
</evidence>
<organism evidence="2 3">
    <name type="scientific">Toxocara canis</name>
    <name type="common">Canine roundworm</name>
    <dbReference type="NCBI Taxonomy" id="6265"/>
    <lineage>
        <taxon>Eukaryota</taxon>
        <taxon>Metazoa</taxon>
        <taxon>Ecdysozoa</taxon>
        <taxon>Nematoda</taxon>
        <taxon>Chromadorea</taxon>
        <taxon>Rhabditida</taxon>
        <taxon>Spirurina</taxon>
        <taxon>Ascaridomorpha</taxon>
        <taxon>Ascaridoidea</taxon>
        <taxon>Toxocaridae</taxon>
        <taxon>Toxocara</taxon>
    </lineage>
</organism>
<gene>
    <name evidence="2" type="ORF">Tcan_01028</name>
</gene>
<dbReference type="OrthoDB" id="5866088at2759"/>
<reference evidence="2 3" key="1">
    <citation type="submission" date="2014-11" db="EMBL/GenBank/DDBJ databases">
        <title>Genetic blueprint of the zoonotic pathogen Toxocara canis.</title>
        <authorList>
            <person name="Zhu X.-Q."/>
            <person name="Korhonen P.K."/>
            <person name="Cai H."/>
            <person name="Young N.D."/>
            <person name="Nejsum P."/>
            <person name="von Samson-Himmelstjerna G."/>
            <person name="Boag P.R."/>
            <person name="Tan P."/>
            <person name="Li Q."/>
            <person name="Min J."/>
            <person name="Yang Y."/>
            <person name="Wang X."/>
            <person name="Fang X."/>
            <person name="Hall R.S."/>
            <person name="Hofmann A."/>
            <person name="Sternberg P.W."/>
            <person name="Jex A.R."/>
            <person name="Gasser R.B."/>
        </authorList>
    </citation>
    <scope>NUCLEOTIDE SEQUENCE [LARGE SCALE GENOMIC DNA]</scope>
    <source>
        <strain evidence="2">PN_DK_2014</strain>
    </source>
</reference>
<dbReference type="EMBL" id="JPKZ01000257">
    <property type="protein sequence ID" value="KHN88207.1"/>
    <property type="molecule type" value="Genomic_DNA"/>
</dbReference>
<dbReference type="Proteomes" id="UP000031036">
    <property type="component" value="Unassembled WGS sequence"/>
</dbReference>
<name>A0A0B2W3N1_TOXCA</name>
<feature type="domain" description="Integrase zinc-binding" evidence="1">
    <location>
        <begin position="109"/>
        <end position="161"/>
    </location>
</feature>
<comment type="caution">
    <text evidence="2">The sequence shown here is derived from an EMBL/GenBank/DDBJ whole genome shotgun (WGS) entry which is preliminary data.</text>
</comment>
<dbReference type="Gene3D" id="1.10.340.70">
    <property type="match status" value="1"/>
</dbReference>
<dbReference type="PANTHER" id="PTHR47331">
    <property type="entry name" value="PHD-TYPE DOMAIN-CONTAINING PROTEIN"/>
    <property type="match status" value="1"/>
</dbReference>
<proteinExistence type="predicted"/>
<evidence type="ECO:0000259" key="1">
    <source>
        <dbReference type="Pfam" id="PF17921"/>
    </source>
</evidence>
<dbReference type="OMA" id="QHYHEEM"/>
<accession>A0A0B2W3N1</accession>
<dbReference type="InterPro" id="IPR041588">
    <property type="entry name" value="Integrase_H2C2"/>
</dbReference>
<feature type="non-terminal residue" evidence="2">
    <location>
        <position position="212"/>
    </location>
</feature>